<dbReference type="EMBL" id="JBEJUE010000020">
    <property type="protein sequence ID" value="MER0427011.1"/>
    <property type="molecule type" value="Genomic_DNA"/>
</dbReference>
<proteinExistence type="predicted"/>
<evidence type="ECO:0000313" key="1">
    <source>
        <dbReference type="EMBL" id="GFN05940.1"/>
    </source>
</evidence>
<gene>
    <name evidence="2" type="ORF">ABR748_22690</name>
    <name evidence="3" type="ORF">G3I39_29150</name>
    <name evidence="1" type="ORF">Smic_44960</name>
</gene>
<name>A0A6N9VM36_STRMI</name>
<protein>
    <submittedName>
        <fullName evidence="3">Uncharacterized protein</fullName>
    </submittedName>
</protein>
<evidence type="ECO:0000313" key="6">
    <source>
        <dbReference type="Proteomes" id="UP001456562"/>
    </source>
</evidence>
<dbReference type="EMBL" id="BLWD01000001">
    <property type="protein sequence ID" value="GFN05940.1"/>
    <property type="molecule type" value="Genomic_DNA"/>
</dbReference>
<evidence type="ECO:0000313" key="5">
    <source>
        <dbReference type="Proteomes" id="UP000498740"/>
    </source>
</evidence>
<dbReference type="Proteomes" id="UP000498740">
    <property type="component" value="Unassembled WGS sequence"/>
</dbReference>
<evidence type="ECO:0000313" key="2">
    <source>
        <dbReference type="EMBL" id="MER0427011.1"/>
    </source>
</evidence>
<reference evidence="2 6" key="3">
    <citation type="submission" date="2024-01" db="EMBL/GenBank/DDBJ databases">
        <title>Metagenomic exploration of the rhizosphere soil microbial community and their significance in facilitating the development of wild simulated ginseng.</title>
        <authorList>
            <person name="Huang J."/>
        </authorList>
    </citation>
    <scope>NUCLEOTIDE SEQUENCE [LARGE SCALE GENOMIC DNA]</scope>
    <source>
        <strain evidence="2 6">WY141</strain>
    </source>
</reference>
<dbReference type="EMBL" id="JAAGME010001224">
    <property type="protein sequence ID" value="NEB71101.1"/>
    <property type="molecule type" value="Genomic_DNA"/>
</dbReference>
<dbReference type="RefSeq" id="WP_015610365.1">
    <property type="nucleotide sequence ID" value="NZ_BMUG01000007.1"/>
</dbReference>
<dbReference type="Proteomes" id="UP000471648">
    <property type="component" value="Unassembled WGS sequence"/>
</dbReference>
<comment type="caution">
    <text evidence="3">The sequence shown here is derived from an EMBL/GenBank/DDBJ whole genome shotgun (WGS) entry which is preliminary data.</text>
</comment>
<reference evidence="3 4" key="1">
    <citation type="submission" date="2020-01" db="EMBL/GenBank/DDBJ databases">
        <title>Insect and environment-associated Actinomycetes.</title>
        <authorList>
            <person name="Currrie C."/>
            <person name="Chevrette M."/>
            <person name="Carlson C."/>
            <person name="Stubbendieck R."/>
            <person name="Wendt-Pienkowski E."/>
        </authorList>
    </citation>
    <scope>NUCLEOTIDE SEQUENCE [LARGE SCALE GENOMIC DNA]</scope>
    <source>
        <strain evidence="3 4">SID14438</strain>
    </source>
</reference>
<dbReference type="AlphaFoldDB" id="A0A6N9VM36"/>
<sequence>MEATERRRVAADRVRTAEDAVAQLKEGLAGLGVTLPSLRVDPVSCAGNEPTPLVDLGRCNIDTALRLCEVLAEKGSGHGD</sequence>
<organism evidence="3 4">
    <name type="scientific">Streptomyces microflavus</name>
    <name type="common">Streptomyces lipmanii</name>
    <dbReference type="NCBI Taxonomy" id="1919"/>
    <lineage>
        <taxon>Bacteria</taxon>
        <taxon>Bacillati</taxon>
        <taxon>Actinomycetota</taxon>
        <taxon>Actinomycetes</taxon>
        <taxon>Kitasatosporales</taxon>
        <taxon>Streptomycetaceae</taxon>
        <taxon>Streptomyces</taxon>
    </lineage>
</organism>
<dbReference type="Proteomes" id="UP001456562">
    <property type="component" value="Unassembled WGS sequence"/>
</dbReference>
<evidence type="ECO:0000313" key="4">
    <source>
        <dbReference type="Proteomes" id="UP000471648"/>
    </source>
</evidence>
<reference evidence="1 5" key="2">
    <citation type="submission" date="2020-05" db="EMBL/GenBank/DDBJ databases">
        <title>Whole genome shotgun sequence of Streptomyces microflavus NBRC 13062.</title>
        <authorList>
            <person name="Komaki H."/>
            <person name="Tamura T."/>
        </authorList>
    </citation>
    <scope>NUCLEOTIDE SEQUENCE [LARGE SCALE GENOMIC DNA]</scope>
    <source>
        <strain evidence="1 5">NBRC 13062</strain>
    </source>
</reference>
<keyword evidence="6" id="KW-1185">Reference proteome</keyword>
<evidence type="ECO:0000313" key="3">
    <source>
        <dbReference type="EMBL" id="NEB71101.1"/>
    </source>
</evidence>
<accession>A0A6N9VM36</accession>
<accession>A0A7J0CTV0</accession>